<protein>
    <submittedName>
        <fullName evidence="1">DUF2191 domain-containing protein</fullName>
    </submittedName>
</protein>
<dbReference type="OrthoDB" id="9805830at2"/>
<proteinExistence type="predicted"/>
<reference evidence="1 2" key="1">
    <citation type="submission" date="2017-02" db="EMBL/GenBank/DDBJ databases">
        <title>Draft genome sequence of Moraxella pluranimalium CCUG 54913T type strain.</title>
        <authorList>
            <person name="Salva-Serra F."/>
            <person name="Engstrom-Jakobsson H."/>
            <person name="Thorell K."/>
            <person name="Jaen-Luchoro D."/>
            <person name="Gonzales-Siles L."/>
            <person name="Karlsson R."/>
            <person name="Yazdan S."/>
            <person name="Boulund F."/>
            <person name="Johnning A."/>
            <person name="Engstrand L."/>
            <person name="Kristiansson E."/>
            <person name="Moore E."/>
        </authorList>
    </citation>
    <scope>NUCLEOTIDE SEQUENCE [LARGE SCALE GENOMIC DNA]</scope>
    <source>
        <strain evidence="1 2">CCUG 54913</strain>
    </source>
</reference>
<dbReference type="AlphaFoldDB" id="A0A1T0CU93"/>
<keyword evidence="2" id="KW-1185">Reference proteome</keyword>
<dbReference type="InterPro" id="IPR019239">
    <property type="entry name" value="VapB_antitoxin"/>
</dbReference>
<name>A0A1T0CU93_9GAMM</name>
<evidence type="ECO:0000313" key="2">
    <source>
        <dbReference type="Proteomes" id="UP000189800"/>
    </source>
</evidence>
<dbReference type="Proteomes" id="UP000189800">
    <property type="component" value="Unassembled WGS sequence"/>
</dbReference>
<dbReference type="Pfam" id="PF09957">
    <property type="entry name" value="VapB_antitoxin"/>
    <property type="match status" value="1"/>
</dbReference>
<gene>
    <name evidence="1" type="ORF">B0680_00690</name>
</gene>
<organism evidence="1 2">
    <name type="scientific">Moraxella pluranimalium</name>
    <dbReference type="NCBI Taxonomy" id="470453"/>
    <lineage>
        <taxon>Bacteria</taxon>
        <taxon>Pseudomonadati</taxon>
        <taxon>Pseudomonadota</taxon>
        <taxon>Gammaproteobacteria</taxon>
        <taxon>Moraxellales</taxon>
        <taxon>Moraxellaceae</taxon>
        <taxon>Moraxella</taxon>
    </lineage>
</organism>
<sequence length="70" mass="7641">MQIGSVMIDDGLIEQAMKSTGLDSQSDVIEQGLRLLIAHHAQQNLRALRGKLSWDGDLAQLRDNSHGTSV</sequence>
<evidence type="ECO:0000313" key="1">
    <source>
        <dbReference type="EMBL" id="OOS25916.1"/>
    </source>
</evidence>
<dbReference type="STRING" id="470453.B0680_00690"/>
<accession>A0A1T0CU93</accession>
<comment type="caution">
    <text evidence="1">The sequence shown here is derived from an EMBL/GenBank/DDBJ whole genome shotgun (WGS) entry which is preliminary data.</text>
</comment>
<dbReference type="EMBL" id="MUYU01000005">
    <property type="protein sequence ID" value="OOS25916.1"/>
    <property type="molecule type" value="Genomic_DNA"/>
</dbReference>
<dbReference type="RefSeq" id="WP_078253132.1">
    <property type="nucleotide sequence ID" value="NZ_MUYU01000005.1"/>
</dbReference>